<evidence type="ECO:0000256" key="3">
    <source>
        <dbReference type="ARBA" id="ARBA00022448"/>
    </source>
</evidence>
<evidence type="ECO:0000313" key="6">
    <source>
        <dbReference type="EMBL" id="CAD7281828.1"/>
    </source>
</evidence>
<evidence type="ECO:0000256" key="2">
    <source>
        <dbReference type="ARBA" id="ARBA00010704"/>
    </source>
</evidence>
<evidence type="ECO:0000256" key="5">
    <source>
        <dbReference type="ARBA" id="ARBA00022927"/>
    </source>
</evidence>
<dbReference type="GO" id="GO:0005768">
    <property type="term" value="C:endosome"/>
    <property type="evidence" value="ECO:0007669"/>
    <property type="project" value="UniProtKB-SubCell"/>
</dbReference>
<keyword evidence="7" id="KW-1185">Reference proteome</keyword>
<dbReference type="InterPro" id="IPR029705">
    <property type="entry name" value="VPS35L"/>
</dbReference>
<accession>A0A7R9BWB4</accession>
<name>A0A7R9BWB4_9CRUS</name>
<dbReference type="EMBL" id="OA885259">
    <property type="protein sequence ID" value="CAD7281828.1"/>
    <property type="molecule type" value="Genomic_DNA"/>
</dbReference>
<dbReference type="GO" id="GO:0032456">
    <property type="term" value="P:endocytic recycling"/>
    <property type="evidence" value="ECO:0007669"/>
    <property type="project" value="InterPro"/>
</dbReference>
<proteinExistence type="inferred from homology"/>
<dbReference type="PANTHER" id="PTHR13673:SF0">
    <property type="entry name" value="VPS35 ENDOSOMAL PROTEIN-SORTING FACTOR-LIKE"/>
    <property type="match status" value="1"/>
</dbReference>
<organism evidence="6">
    <name type="scientific">Notodromas monacha</name>
    <dbReference type="NCBI Taxonomy" id="399045"/>
    <lineage>
        <taxon>Eukaryota</taxon>
        <taxon>Metazoa</taxon>
        <taxon>Ecdysozoa</taxon>
        <taxon>Arthropoda</taxon>
        <taxon>Crustacea</taxon>
        <taxon>Oligostraca</taxon>
        <taxon>Ostracoda</taxon>
        <taxon>Podocopa</taxon>
        <taxon>Podocopida</taxon>
        <taxon>Cypridocopina</taxon>
        <taxon>Cypridoidea</taxon>
        <taxon>Cyprididae</taxon>
        <taxon>Notodromas</taxon>
    </lineage>
</organism>
<keyword evidence="5" id="KW-0653">Protein transport</keyword>
<evidence type="ECO:0000256" key="1">
    <source>
        <dbReference type="ARBA" id="ARBA00004177"/>
    </source>
</evidence>
<sequence>MHQQDESNEFSLHLLYRSLGLCLVVADPEPETRLQLVNKVWKGVGKLSSAEAYVSCAEVWIQFVLKHFSTKEVNAFIGNVVKHVALEKDRESIYPSLHSILDKILLSIVDFAALFAMDKFLPLLDLFEKESDKVEACKMIIDAYLKRVDADSEPLMDPFIIGALMNICRTMHNSLNALSVVDERRRIGNLINGFLLSVSYEKDFEAQLNFYADARAAFSILDSVMSCLVQRVNTLAMATLEIMEGVHSKKTGSFLRACVAFCFITIPSIESTLTRLDLYSLTGQVALANQCWGQAEACFQAIVDDLKLLPKCIEIDGRKASTDPWFEQFVMNFASALLLLPDASDEEPMVVLKRLLDMLDAHQWERQTDGLFRVQLGILQLLSAATQEVYIHHIEGVDSNDTLYGGQGTFLQEVEDLASGLLEDLLGKLKECEDQQAYQRQMDMGVRMLDTLTQFADLREPALVKLAVNLWNLVQRNGGAVGQKLLVRRLESLKRRSESGFTDDSGVEGLYSLIPKLQFKSTV</sequence>
<dbReference type="AlphaFoldDB" id="A0A7R9BWB4"/>
<protein>
    <submittedName>
        <fullName evidence="6">Uncharacterized protein</fullName>
    </submittedName>
</protein>
<comment type="similarity">
    <text evidence="2">Belongs to the VPS35L family.</text>
</comment>
<reference evidence="6" key="1">
    <citation type="submission" date="2020-11" db="EMBL/GenBank/DDBJ databases">
        <authorList>
            <person name="Tran Van P."/>
        </authorList>
    </citation>
    <scope>NUCLEOTIDE SEQUENCE</scope>
</reference>
<dbReference type="Proteomes" id="UP000678499">
    <property type="component" value="Unassembled WGS sequence"/>
</dbReference>
<evidence type="ECO:0000256" key="4">
    <source>
        <dbReference type="ARBA" id="ARBA00022753"/>
    </source>
</evidence>
<dbReference type="OrthoDB" id="6346838at2759"/>
<dbReference type="PANTHER" id="PTHR13673">
    <property type="entry name" value="ESOPHAGEAL CANCER ASSOCIATED PROTEIN"/>
    <property type="match status" value="1"/>
</dbReference>
<keyword evidence="4" id="KW-0967">Endosome</keyword>
<keyword evidence="3" id="KW-0813">Transport</keyword>
<dbReference type="EMBL" id="CAJPEX010003222">
    <property type="protein sequence ID" value="CAG0921980.1"/>
    <property type="molecule type" value="Genomic_DNA"/>
</dbReference>
<comment type="subcellular location">
    <subcellularLocation>
        <location evidence="1">Endosome</location>
    </subcellularLocation>
</comment>
<dbReference type="GO" id="GO:0015031">
    <property type="term" value="P:protein transport"/>
    <property type="evidence" value="ECO:0007669"/>
    <property type="project" value="UniProtKB-KW"/>
</dbReference>
<evidence type="ECO:0000313" key="7">
    <source>
        <dbReference type="Proteomes" id="UP000678499"/>
    </source>
</evidence>
<gene>
    <name evidence="6" type="ORF">NMOB1V02_LOCUS9464</name>
</gene>